<name>A0AAV7JI68_9METZ</name>
<comment type="caution">
    <text evidence="1">The sequence shown here is derived from an EMBL/GenBank/DDBJ whole genome shotgun (WGS) entry which is preliminary data.</text>
</comment>
<dbReference type="AlphaFoldDB" id="A0AAV7JI68"/>
<dbReference type="EMBL" id="JAKMXF010000331">
    <property type="protein sequence ID" value="KAI6648441.1"/>
    <property type="molecule type" value="Genomic_DNA"/>
</dbReference>
<keyword evidence="2" id="KW-1185">Reference proteome</keyword>
<reference evidence="1 2" key="1">
    <citation type="journal article" date="2023" name="BMC Biol.">
        <title>The compact genome of the sponge Oopsacas minuta (Hexactinellida) is lacking key metazoan core genes.</title>
        <authorList>
            <person name="Santini S."/>
            <person name="Schenkelaars Q."/>
            <person name="Jourda C."/>
            <person name="Duchesne M."/>
            <person name="Belahbib H."/>
            <person name="Rocher C."/>
            <person name="Selva M."/>
            <person name="Riesgo A."/>
            <person name="Vervoort M."/>
            <person name="Leys S.P."/>
            <person name="Kodjabachian L."/>
            <person name="Le Bivic A."/>
            <person name="Borchiellini C."/>
            <person name="Claverie J.M."/>
            <person name="Renard E."/>
        </authorList>
    </citation>
    <scope>NUCLEOTIDE SEQUENCE [LARGE SCALE GENOMIC DNA]</scope>
    <source>
        <strain evidence="1">SPO-2</strain>
    </source>
</reference>
<sequence length="161" mass="18580">MGVPQYRPEDWRLFIDSSKRSLKCVILHNGNLYVSIPIGHSTKLKEEYENIKIVLQKLKYHEYQWLICVDLKMANFLLGQQGGYTKYPCFICLCESRARKDHWVNKVGPLRTDLTIGVANILYEPLVPGEKIILPPFHIKLGLMKQFVKSLDKDAPVSSTF</sequence>
<evidence type="ECO:0000313" key="1">
    <source>
        <dbReference type="EMBL" id="KAI6648441.1"/>
    </source>
</evidence>
<dbReference type="PANTHER" id="PTHR46114:SF1">
    <property type="entry name" value="ZAD DOMAIN-CONTAINING PROTEIN"/>
    <property type="match status" value="1"/>
</dbReference>
<evidence type="ECO:0000313" key="2">
    <source>
        <dbReference type="Proteomes" id="UP001165289"/>
    </source>
</evidence>
<gene>
    <name evidence="1" type="ORF">LOD99_8231</name>
</gene>
<dbReference type="Proteomes" id="UP001165289">
    <property type="component" value="Unassembled WGS sequence"/>
</dbReference>
<dbReference type="PANTHER" id="PTHR46114">
    <property type="entry name" value="APPLE DOMAIN-CONTAINING PROTEIN"/>
    <property type="match status" value="1"/>
</dbReference>
<accession>A0AAV7JI68</accession>
<proteinExistence type="predicted"/>
<protein>
    <submittedName>
        <fullName evidence="1">Uncharacterized protein</fullName>
    </submittedName>
</protein>
<organism evidence="1 2">
    <name type="scientific">Oopsacas minuta</name>
    <dbReference type="NCBI Taxonomy" id="111878"/>
    <lineage>
        <taxon>Eukaryota</taxon>
        <taxon>Metazoa</taxon>
        <taxon>Porifera</taxon>
        <taxon>Hexactinellida</taxon>
        <taxon>Hexasterophora</taxon>
        <taxon>Lyssacinosida</taxon>
        <taxon>Leucopsacidae</taxon>
        <taxon>Oopsacas</taxon>
    </lineage>
</organism>